<dbReference type="EMBL" id="FTMX01000010">
    <property type="protein sequence ID" value="SIS04196.1"/>
    <property type="molecule type" value="Genomic_DNA"/>
</dbReference>
<name>A0A9X8RDX6_9BACI</name>
<evidence type="ECO:0000313" key="2">
    <source>
        <dbReference type="Proteomes" id="UP000185829"/>
    </source>
</evidence>
<dbReference type="Proteomes" id="UP000185829">
    <property type="component" value="Unassembled WGS sequence"/>
</dbReference>
<reference evidence="1 2" key="1">
    <citation type="submission" date="2017-01" db="EMBL/GenBank/DDBJ databases">
        <authorList>
            <person name="Varghese N."/>
            <person name="Submissions S."/>
        </authorList>
    </citation>
    <scope>NUCLEOTIDE SEQUENCE [LARGE SCALE GENOMIC DNA]</scope>
    <source>
        <strain evidence="1 2">RUG2-6</strain>
    </source>
</reference>
<accession>A0A9X8RDX6</accession>
<dbReference type="AlphaFoldDB" id="A0A9X8RDX6"/>
<dbReference type="RefSeq" id="WP_076372003.1">
    <property type="nucleotide sequence ID" value="NZ_FTMX01000010.1"/>
</dbReference>
<gene>
    <name evidence="1" type="ORF">SAMN05878482_11078</name>
</gene>
<proteinExistence type="predicted"/>
<protein>
    <submittedName>
        <fullName evidence="1">Uncharacterized protein</fullName>
    </submittedName>
</protein>
<organism evidence="1 2">
    <name type="scientific">Peribacillus simplex</name>
    <dbReference type="NCBI Taxonomy" id="1478"/>
    <lineage>
        <taxon>Bacteria</taxon>
        <taxon>Bacillati</taxon>
        <taxon>Bacillota</taxon>
        <taxon>Bacilli</taxon>
        <taxon>Bacillales</taxon>
        <taxon>Bacillaceae</taxon>
        <taxon>Peribacillus</taxon>
    </lineage>
</organism>
<evidence type="ECO:0000313" key="1">
    <source>
        <dbReference type="EMBL" id="SIS04196.1"/>
    </source>
</evidence>
<comment type="caution">
    <text evidence="1">The sequence shown here is derived from an EMBL/GenBank/DDBJ whole genome shotgun (WGS) entry which is preliminary data.</text>
</comment>
<sequence length="361" mass="43115">MANDVLKIIQIEYNQLLNKLLPDIDNNAPVEPSKILRIIDEVKLFWYKRLPLVEFEIENWARAKECLLLSGAIYLNVKDNEHYFFTLFGDYHVVDDPLIKLEGFFRYSDVKLLDKNLIDIFKRAYFDTLEVTKNHSNLIHILPIKELVLKYYNDNNELINKFYWKFVSIILNSEVKNTSEFFDKFRALSDIEKELDEFILSNLIFIDTNDSKLSLEDRCNRYKKEYQQFEELTNLEIFNVATYSYVAQTIDILLISSFLGFTPYIRNDIAFRYFLLLKDTFIGDDEIRKVVEKSIVLYIAYKSVHLTRLTKYNFDEFIDRVKNENLMFSIFERLKSNEIEVIYSEVEPTRKIIDEEINKLL</sequence>